<feature type="compositionally biased region" description="Low complexity" evidence="1">
    <location>
        <begin position="65"/>
        <end position="77"/>
    </location>
</feature>
<dbReference type="EMBL" id="BQKI01000078">
    <property type="protein sequence ID" value="GJN25131.1"/>
    <property type="molecule type" value="Genomic_DNA"/>
</dbReference>
<dbReference type="Proteomes" id="UP001054889">
    <property type="component" value="Unassembled WGS sequence"/>
</dbReference>
<gene>
    <name evidence="3" type="primary">gb12921</name>
    <name evidence="3" type="ORF">PR202_gb12921</name>
</gene>
<feature type="domain" description="Retrotransposon gag" evidence="2">
    <location>
        <begin position="261"/>
        <end position="313"/>
    </location>
</feature>
<name>A0AAV5ER93_ELECO</name>
<evidence type="ECO:0000313" key="4">
    <source>
        <dbReference type="Proteomes" id="UP001054889"/>
    </source>
</evidence>
<dbReference type="InterPro" id="IPR005162">
    <property type="entry name" value="Retrotrans_gag_dom"/>
</dbReference>
<feature type="compositionally biased region" description="Basic and acidic residues" evidence="1">
    <location>
        <begin position="123"/>
        <end position="147"/>
    </location>
</feature>
<reference evidence="3" key="2">
    <citation type="submission" date="2021-12" db="EMBL/GenBank/DDBJ databases">
        <title>Resequencing data analysis of finger millet.</title>
        <authorList>
            <person name="Hatakeyama M."/>
            <person name="Aluri S."/>
            <person name="Balachadran M.T."/>
            <person name="Sivarajan S.R."/>
            <person name="Poveda L."/>
            <person name="Shimizu-Inatsugi R."/>
            <person name="Schlapbach R."/>
            <person name="Sreeman S.M."/>
            <person name="Shimizu K.K."/>
        </authorList>
    </citation>
    <scope>NUCLEOTIDE SEQUENCE</scope>
</reference>
<feature type="compositionally biased region" description="Basic and acidic residues" evidence="1">
    <location>
        <begin position="175"/>
        <end position="196"/>
    </location>
</feature>
<evidence type="ECO:0000256" key="1">
    <source>
        <dbReference type="SAM" id="MobiDB-lite"/>
    </source>
</evidence>
<sequence length="319" mass="37050">MGDCTLKLDGEDVYTTPEHNITAAAALLKTIEPLLQVSPALTPQVNQLKAHIRAAVVLEMNAARLAPSRSASGAASSMPREERRDRQRSNWGATPPIAPRRRPIVEFHDRHPSADLRNGIPPRDARVRLDSRYQERDDATHRAHEDERCRRRDVIYERDDRRPVYWDEYYRDRRDEGHRDDRPRRDTGREQERSPIIDDYDEEAGIRAFTRELRTVSWSVGFKPVGIEKYDSKTDPRDWLHVYSTAIRALDGDSFVMANYLHVCLAPVARTWLTNLPDSSISSWADLCRQFVANFQATFDRPGNHWELSRIKQRDWEPL</sequence>
<dbReference type="AlphaFoldDB" id="A0AAV5ER93"/>
<feature type="region of interest" description="Disordered" evidence="1">
    <location>
        <begin position="65"/>
        <end position="147"/>
    </location>
</feature>
<keyword evidence="4" id="KW-1185">Reference proteome</keyword>
<organism evidence="3 4">
    <name type="scientific">Eleusine coracana subsp. coracana</name>
    <dbReference type="NCBI Taxonomy" id="191504"/>
    <lineage>
        <taxon>Eukaryota</taxon>
        <taxon>Viridiplantae</taxon>
        <taxon>Streptophyta</taxon>
        <taxon>Embryophyta</taxon>
        <taxon>Tracheophyta</taxon>
        <taxon>Spermatophyta</taxon>
        <taxon>Magnoliopsida</taxon>
        <taxon>Liliopsida</taxon>
        <taxon>Poales</taxon>
        <taxon>Poaceae</taxon>
        <taxon>PACMAD clade</taxon>
        <taxon>Chloridoideae</taxon>
        <taxon>Cynodonteae</taxon>
        <taxon>Eleusininae</taxon>
        <taxon>Eleusine</taxon>
    </lineage>
</organism>
<feature type="compositionally biased region" description="Basic and acidic residues" evidence="1">
    <location>
        <begin position="103"/>
        <end position="114"/>
    </location>
</feature>
<feature type="region of interest" description="Disordered" evidence="1">
    <location>
        <begin position="175"/>
        <end position="197"/>
    </location>
</feature>
<evidence type="ECO:0000259" key="2">
    <source>
        <dbReference type="Pfam" id="PF03732"/>
    </source>
</evidence>
<dbReference type="Pfam" id="PF03732">
    <property type="entry name" value="Retrotrans_gag"/>
    <property type="match status" value="1"/>
</dbReference>
<evidence type="ECO:0000313" key="3">
    <source>
        <dbReference type="EMBL" id="GJN25131.1"/>
    </source>
</evidence>
<proteinExistence type="predicted"/>
<comment type="caution">
    <text evidence="3">The sequence shown here is derived from an EMBL/GenBank/DDBJ whole genome shotgun (WGS) entry which is preliminary data.</text>
</comment>
<protein>
    <recommendedName>
        <fullName evidence="2">Retrotransposon gag domain-containing protein</fullName>
    </recommendedName>
</protein>
<feature type="compositionally biased region" description="Basic and acidic residues" evidence="1">
    <location>
        <begin position="79"/>
        <end position="88"/>
    </location>
</feature>
<reference evidence="3" key="1">
    <citation type="journal article" date="2018" name="DNA Res.">
        <title>Multiple hybrid de novo genome assembly of finger millet, an orphan allotetraploid crop.</title>
        <authorList>
            <person name="Hatakeyama M."/>
            <person name="Aluri S."/>
            <person name="Balachadran M.T."/>
            <person name="Sivarajan S.R."/>
            <person name="Patrignani A."/>
            <person name="Gruter S."/>
            <person name="Poveda L."/>
            <person name="Shimizu-Inatsugi R."/>
            <person name="Baeten J."/>
            <person name="Francoijs K.J."/>
            <person name="Nataraja K.N."/>
            <person name="Reddy Y.A.N."/>
            <person name="Phadnis S."/>
            <person name="Ravikumar R.L."/>
            <person name="Schlapbach R."/>
            <person name="Sreeman S.M."/>
            <person name="Shimizu K.K."/>
        </authorList>
    </citation>
    <scope>NUCLEOTIDE SEQUENCE</scope>
</reference>
<accession>A0AAV5ER93</accession>